<feature type="chain" id="PRO_5046555263" evidence="4">
    <location>
        <begin position="20"/>
        <end position="861"/>
    </location>
</feature>
<sequence length="861" mass="96967">MKPRLILLAWALCTLCPLAAQRITRSYHRVPLPRVLADLERASRRYTINFIYDELEDFTVTVQLRGRTIPEAVREVLGFYPMRLTMGDSLIFVECTQKEGFKAMGRVVDTQGIPVAYANVALLNPSDSSLMASGVSNEGGDFVVPCHCRRALLRVSFVGYRTLWRTVDVGPLGTLRLTPDSYTLQKVNVKGMRRVVRSEVDRLQYLVANDPYALGMNGIEVMSRVPMLCVNDETVSVVGKGAIHFMLDGRVLEMSDEGIRAKLRSLKAEDIERIEVMTIPPAKYKAEANGGYVNIVMRRDQTRGWSGSLTSCVQRQYRSRLIPEANASYVSRKIEMSASVSADIGHVYNHQRSVFTFDDGRRRTSDRTSETYWPLADASSIVKFLPTQRLEIGAMASVHIDRTRGRQTDLTIETDSTRSTADKPAVWNHSVSTTLYADWRLDSLGKTASLNYNFFGSSDPYRSENTSVSSDGRAEELRSSSRARYRIHALKLDFELPFKALHVETGAAYTHISNRSGIVVENRTAGQWITNTNESNDFGYSEHSAASYFSARRNLGKRLLAQAGLRYEYTWTHGRQHTTGQTNSNHYSRLFPTLHLSWQPHEGHVVGLAVNCGIGRPNFNDLNPFRSYTTVTNYVTGNPQLTAAYTRNAELNYNNGRGLYLVLYNDHGSNETGWNVAFGTDGTQVGSPVNGVRHDKSGLYSTYKRNLLSWLNVQAEAEVYYHNAHADALSNLQSMHGWGRRMGGTLALMLNAQKTLVASVTCHHDFSAYWQTNRTGPLTRLYWALAYSCMDNRLKLRLAGGDPFRWNVTHTTARYIGFTAQNSLDVHARYLSLRATWSFGGRHIKKVYHDNRDTETHRAGK</sequence>
<evidence type="ECO:0000256" key="4">
    <source>
        <dbReference type="SAM" id="SignalP"/>
    </source>
</evidence>
<evidence type="ECO:0000256" key="2">
    <source>
        <dbReference type="ARBA" id="ARBA00023136"/>
    </source>
</evidence>
<keyword evidence="4" id="KW-0732">Signal</keyword>
<dbReference type="InterPro" id="IPR041700">
    <property type="entry name" value="OMP_b-brl_3"/>
</dbReference>
<feature type="domain" description="Outer membrane protein beta-barrel" evidence="5">
    <location>
        <begin position="441"/>
        <end position="837"/>
    </location>
</feature>
<feature type="signal peptide" evidence="4">
    <location>
        <begin position="1"/>
        <end position="19"/>
    </location>
</feature>
<dbReference type="InterPro" id="IPR037066">
    <property type="entry name" value="Plug_dom_sf"/>
</dbReference>
<gene>
    <name evidence="6" type="ORF">ACFFK8_10870</name>
</gene>
<organism evidence="6 7">
    <name type="scientific">Hallella seregens ATCC 51272</name>
    <dbReference type="NCBI Taxonomy" id="1336250"/>
    <lineage>
        <taxon>Bacteria</taxon>
        <taxon>Pseudomonadati</taxon>
        <taxon>Bacteroidota</taxon>
        <taxon>Bacteroidia</taxon>
        <taxon>Bacteroidales</taxon>
        <taxon>Prevotellaceae</taxon>
        <taxon>Hallella</taxon>
    </lineage>
</organism>
<reference evidence="6 7" key="1">
    <citation type="submission" date="2024-09" db="EMBL/GenBank/DDBJ databases">
        <authorList>
            <person name="Sun Q."/>
            <person name="Mori K."/>
        </authorList>
    </citation>
    <scope>NUCLEOTIDE SEQUENCE [LARGE SCALE GENOMIC DNA]</scope>
    <source>
        <strain evidence="6 7">ATCC 51272</strain>
    </source>
</reference>
<dbReference type="Pfam" id="PF14905">
    <property type="entry name" value="OMP_b-brl_3"/>
    <property type="match status" value="1"/>
</dbReference>
<keyword evidence="2" id="KW-0472">Membrane</keyword>
<name>A0ABV5ZLL6_9BACT</name>
<dbReference type="RefSeq" id="WP_027952964.1">
    <property type="nucleotide sequence ID" value="NZ_JBHLZF010000002.1"/>
</dbReference>
<dbReference type="Proteomes" id="UP001589688">
    <property type="component" value="Unassembled WGS sequence"/>
</dbReference>
<keyword evidence="7" id="KW-1185">Reference proteome</keyword>
<comment type="caution">
    <text evidence="6">The sequence shown here is derived from an EMBL/GenBank/DDBJ whole genome shotgun (WGS) entry which is preliminary data.</text>
</comment>
<comment type="subcellular location">
    <subcellularLocation>
        <location evidence="1">Cell outer membrane</location>
    </subcellularLocation>
</comment>
<evidence type="ECO:0000256" key="3">
    <source>
        <dbReference type="ARBA" id="ARBA00023237"/>
    </source>
</evidence>
<dbReference type="Pfam" id="PF13620">
    <property type="entry name" value="CarboxypepD_reg"/>
    <property type="match status" value="1"/>
</dbReference>
<evidence type="ECO:0000256" key="1">
    <source>
        <dbReference type="ARBA" id="ARBA00004442"/>
    </source>
</evidence>
<dbReference type="PANTHER" id="PTHR40980">
    <property type="entry name" value="PLUG DOMAIN-CONTAINING PROTEIN"/>
    <property type="match status" value="1"/>
</dbReference>
<dbReference type="InterPro" id="IPR008969">
    <property type="entry name" value="CarboxyPept-like_regulatory"/>
</dbReference>
<keyword evidence="3" id="KW-0998">Cell outer membrane</keyword>
<dbReference type="EMBL" id="JBHLZF010000002">
    <property type="protein sequence ID" value="MFB9898277.1"/>
    <property type="molecule type" value="Genomic_DNA"/>
</dbReference>
<evidence type="ECO:0000259" key="5">
    <source>
        <dbReference type="Pfam" id="PF14905"/>
    </source>
</evidence>
<dbReference type="SUPFAM" id="SSF56935">
    <property type="entry name" value="Porins"/>
    <property type="match status" value="1"/>
</dbReference>
<evidence type="ECO:0000313" key="6">
    <source>
        <dbReference type="EMBL" id="MFB9898277.1"/>
    </source>
</evidence>
<dbReference type="Gene3D" id="2.170.130.10">
    <property type="entry name" value="TonB-dependent receptor, plug domain"/>
    <property type="match status" value="1"/>
</dbReference>
<dbReference type="SUPFAM" id="SSF49464">
    <property type="entry name" value="Carboxypeptidase regulatory domain-like"/>
    <property type="match status" value="1"/>
</dbReference>
<dbReference type="InterPro" id="IPR036942">
    <property type="entry name" value="Beta-barrel_TonB_sf"/>
</dbReference>
<protein>
    <submittedName>
        <fullName evidence="6">Outer membrane beta-barrel family protein</fullName>
    </submittedName>
</protein>
<dbReference type="Gene3D" id="2.40.170.20">
    <property type="entry name" value="TonB-dependent receptor, beta-barrel domain"/>
    <property type="match status" value="1"/>
</dbReference>
<proteinExistence type="predicted"/>
<dbReference type="PANTHER" id="PTHR40980:SF4">
    <property type="entry name" value="TONB-DEPENDENT RECEPTOR-LIKE BETA-BARREL DOMAIN-CONTAINING PROTEIN"/>
    <property type="match status" value="1"/>
</dbReference>
<accession>A0ABV5ZLL6</accession>
<evidence type="ECO:0000313" key="7">
    <source>
        <dbReference type="Proteomes" id="UP001589688"/>
    </source>
</evidence>